<dbReference type="InterPro" id="IPR036291">
    <property type="entry name" value="NAD(P)-bd_dom_sf"/>
</dbReference>
<evidence type="ECO:0000259" key="8">
    <source>
        <dbReference type="Pfam" id="PF02397"/>
    </source>
</evidence>
<dbReference type="Pfam" id="PF13727">
    <property type="entry name" value="CoA_binding_3"/>
    <property type="match status" value="1"/>
</dbReference>
<evidence type="ECO:0000256" key="3">
    <source>
        <dbReference type="ARBA" id="ARBA00022679"/>
    </source>
</evidence>
<dbReference type="InterPro" id="IPR003362">
    <property type="entry name" value="Bact_transf"/>
</dbReference>
<evidence type="ECO:0000313" key="10">
    <source>
        <dbReference type="Proteomes" id="UP000245506"/>
    </source>
</evidence>
<evidence type="ECO:0000256" key="5">
    <source>
        <dbReference type="ARBA" id="ARBA00022989"/>
    </source>
</evidence>
<evidence type="ECO:0000256" key="7">
    <source>
        <dbReference type="SAM" id="Phobius"/>
    </source>
</evidence>
<evidence type="ECO:0000256" key="1">
    <source>
        <dbReference type="ARBA" id="ARBA00004141"/>
    </source>
</evidence>
<feature type="transmembrane region" description="Helical" evidence="7">
    <location>
        <begin position="12"/>
        <end position="30"/>
    </location>
</feature>
<dbReference type="GO" id="GO:0009242">
    <property type="term" value="P:colanic acid biosynthetic process"/>
    <property type="evidence" value="ECO:0007669"/>
    <property type="project" value="TreeGrafter"/>
</dbReference>
<dbReference type="GO" id="GO:0016020">
    <property type="term" value="C:membrane"/>
    <property type="evidence" value="ECO:0007669"/>
    <property type="project" value="UniProtKB-SubCell"/>
</dbReference>
<keyword evidence="5 7" id="KW-1133">Transmembrane helix</keyword>
<keyword evidence="6 7" id="KW-0472">Membrane</keyword>
<dbReference type="Gene3D" id="3.40.50.720">
    <property type="entry name" value="NAD(P)-binding Rossmann-like Domain"/>
    <property type="match status" value="1"/>
</dbReference>
<dbReference type="NCBIfam" id="TIGR03023">
    <property type="entry name" value="WcaJ_sugtrans"/>
    <property type="match status" value="1"/>
</dbReference>
<gene>
    <name evidence="9" type="ORF">DKT75_01755</name>
</gene>
<dbReference type="SUPFAM" id="SSF51735">
    <property type="entry name" value="NAD(P)-binding Rossmann-fold domains"/>
    <property type="match status" value="1"/>
</dbReference>
<proteinExistence type="inferred from homology"/>
<comment type="subcellular location">
    <subcellularLocation>
        <location evidence="1">Membrane</location>
        <topology evidence="1">Multi-pass membrane protein</topology>
    </subcellularLocation>
</comment>
<accession>A0A317CK02</accession>
<dbReference type="AlphaFoldDB" id="A0A317CK02"/>
<keyword evidence="3 9" id="KW-0808">Transferase</keyword>
<dbReference type="PANTHER" id="PTHR30576">
    <property type="entry name" value="COLANIC BIOSYNTHESIS UDP-GLUCOSE LIPID CARRIER TRANSFERASE"/>
    <property type="match status" value="1"/>
</dbReference>
<dbReference type="InterPro" id="IPR017475">
    <property type="entry name" value="EPS_sugar_tfrase"/>
</dbReference>
<dbReference type="PANTHER" id="PTHR30576:SF21">
    <property type="entry name" value="UDP-GLUCOSE:UNDECAPRENYL-PHOSPHATE GLUCOSE-1-PHOSPHATE TRANSFERASE"/>
    <property type="match status" value="1"/>
</dbReference>
<evidence type="ECO:0000256" key="6">
    <source>
        <dbReference type="ARBA" id="ARBA00023136"/>
    </source>
</evidence>
<dbReference type="OrthoDB" id="9808602at2"/>
<dbReference type="RefSeq" id="WP_109821720.1">
    <property type="nucleotide sequence ID" value="NZ_QGKL01000009.1"/>
</dbReference>
<feature type="transmembrane region" description="Helical" evidence="7">
    <location>
        <begin position="36"/>
        <end position="54"/>
    </location>
</feature>
<feature type="transmembrane region" description="Helical" evidence="7">
    <location>
        <begin position="275"/>
        <end position="296"/>
    </location>
</feature>
<keyword evidence="4 7" id="KW-0812">Transmembrane</keyword>
<dbReference type="NCBIfam" id="TIGR03025">
    <property type="entry name" value="EPS_sugtrans"/>
    <property type="match status" value="1"/>
</dbReference>
<feature type="transmembrane region" description="Helical" evidence="7">
    <location>
        <begin position="99"/>
        <end position="122"/>
    </location>
</feature>
<dbReference type="InterPro" id="IPR017473">
    <property type="entry name" value="Undecaprenyl-P_gluc_Ptfrase"/>
</dbReference>
<dbReference type="EMBL" id="QGKL01000009">
    <property type="protein sequence ID" value="PWQ98914.1"/>
    <property type="molecule type" value="Genomic_DNA"/>
</dbReference>
<dbReference type="Pfam" id="PF02397">
    <property type="entry name" value="Bac_transf"/>
    <property type="match status" value="1"/>
</dbReference>
<feature type="transmembrane region" description="Helical" evidence="7">
    <location>
        <begin position="75"/>
        <end position="93"/>
    </location>
</feature>
<name>A0A317CK02_9GAMM</name>
<dbReference type="GO" id="GO:0089702">
    <property type="term" value="F:undecaprenyl-phosphate glucose phosphotransferase activity"/>
    <property type="evidence" value="ECO:0007669"/>
    <property type="project" value="TreeGrafter"/>
</dbReference>
<protein>
    <submittedName>
        <fullName evidence="9">Undecaprenyl-phosphate glucose phosphotransferase</fullName>
    </submittedName>
</protein>
<comment type="caution">
    <text evidence="9">The sequence shown here is derived from an EMBL/GenBank/DDBJ whole genome shotgun (WGS) entry which is preliminary data.</text>
</comment>
<keyword evidence="10" id="KW-1185">Reference proteome</keyword>
<evidence type="ECO:0000256" key="4">
    <source>
        <dbReference type="ARBA" id="ARBA00022692"/>
    </source>
</evidence>
<dbReference type="Proteomes" id="UP000245506">
    <property type="component" value="Unassembled WGS sequence"/>
</dbReference>
<sequence>MDDRRISSELVYRLVDILVILLPLTVGAFYTHFYNVQGYLVAGLSAVVLFGLYGRFTEIYTSWGGRPLRDEAARIVVAWLLTFLSMVFIAFISKTSEQFSRVVLLAWLLITPVVLITARLILRQVFSHLKRLGMNNRSVAIVGMTENGLRFAKDLENNPDFGYRIAGFYDERQSENPSDFGGYSNLGNYEEMIKSARSGEWDQIYFALPVEAKQRMHALLDELSDSATPIRLLPDYFTTNLLHSKFIEIAETPVLCIYDSPFSSDHAFVKRMEDIIFGSVILTLISPVLLGIGLAVKLSSKGPVLFKQTRYGLKGEKILVWKFRTMTVCEDGDDVRQAQKNDDRFTPIGRFLRRTSLDELPQFINVLQGRMSIVGPRPHAVAHNEQYRSLIPGYMLRHMIKPGITGWAQINGWRGETNTIYKMKKRVEFDLEYMREWSLSLDLKIIFLTITRSFIDKNAY</sequence>
<comment type="similarity">
    <text evidence="2">Belongs to the bacterial sugar transferase family.</text>
</comment>
<evidence type="ECO:0000256" key="2">
    <source>
        <dbReference type="ARBA" id="ARBA00006464"/>
    </source>
</evidence>
<evidence type="ECO:0000313" key="9">
    <source>
        <dbReference type="EMBL" id="PWQ98914.1"/>
    </source>
</evidence>
<organism evidence="9 10">
    <name type="scientific">Leucothrix arctica</name>
    <dbReference type="NCBI Taxonomy" id="1481894"/>
    <lineage>
        <taxon>Bacteria</taxon>
        <taxon>Pseudomonadati</taxon>
        <taxon>Pseudomonadota</taxon>
        <taxon>Gammaproteobacteria</taxon>
        <taxon>Thiotrichales</taxon>
        <taxon>Thiotrichaceae</taxon>
        <taxon>Leucothrix</taxon>
    </lineage>
</organism>
<feature type="domain" description="Bacterial sugar transferase" evidence="8">
    <location>
        <begin position="270"/>
        <end position="452"/>
    </location>
</feature>
<reference evidence="9 10" key="1">
    <citation type="submission" date="2018-05" db="EMBL/GenBank/DDBJ databases">
        <title>Leucothrix arctica sp. nov., isolated from Arctic seawater.</title>
        <authorList>
            <person name="Choi A."/>
            <person name="Baek K."/>
        </authorList>
    </citation>
    <scope>NUCLEOTIDE SEQUENCE [LARGE SCALE GENOMIC DNA]</scope>
    <source>
        <strain evidence="9 10">IMCC9719</strain>
    </source>
</reference>